<dbReference type="SUPFAM" id="SSF49265">
    <property type="entry name" value="Fibronectin type III"/>
    <property type="match status" value="1"/>
</dbReference>
<feature type="domain" description="Fibronectin type-III" evidence="1">
    <location>
        <begin position="510"/>
        <end position="618"/>
    </location>
</feature>
<evidence type="ECO:0000259" key="1">
    <source>
        <dbReference type="PROSITE" id="PS50853"/>
    </source>
</evidence>
<accession>A0ABR3DGU0</accession>
<dbReference type="InterPro" id="IPR003961">
    <property type="entry name" value="FN3_dom"/>
</dbReference>
<evidence type="ECO:0000313" key="2">
    <source>
        <dbReference type="EMBL" id="KAL0471093.1"/>
    </source>
</evidence>
<dbReference type="CDD" id="cd00063">
    <property type="entry name" value="FN3"/>
    <property type="match status" value="1"/>
</dbReference>
<name>A0ABR3DGU0_NEUIN</name>
<dbReference type="EMBL" id="JAVLET010000004">
    <property type="protein sequence ID" value="KAL0471093.1"/>
    <property type="molecule type" value="Genomic_DNA"/>
</dbReference>
<dbReference type="PANTHER" id="PTHR31594:SF14">
    <property type="entry name" value="FIBRONECTIN TYPE-III DOMAIN-CONTAINING PROTEIN"/>
    <property type="match status" value="1"/>
</dbReference>
<evidence type="ECO:0000313" key="3">
    <source>
        <dbReference type="Proteomes" id="UP001451303"/>
    </source>
</evidence>
<sequence length="1270" mass="139890">MGAINGSANEVNGLQPALGQYIQLGQLYDARSREFFSGFSLWKDSEVNATQAVDDKKVQNADYRFTYSLDEARSDSSLNIEGSLALDLKAVSAEGSAKYLSEKKSSKHEARLNVSCTIERRTRRIPMEVLSNMTPFYTHFVSEVVEGASATLTFARSCSSEEEAKEITGELKIKVVSIPVSGSAKVEFKEGSEKLMENVKISYSGAMAENVASLEDAQRVAKEMPSKLMTQMNTLKYKLLPLSLLDSKANKLIRSIDTGLLTKTAEALKAGDEATLSLKEIAADEVFQKTFPSIRKQIANFRNAFAAAETDFTSQVRQLLPELRDGNTNANVKIAELEKVVGLHSRRAEIAQQFVTAKQNEALILRQTVAALLADKFEDHLGGPKSGSLVDTAPPRLFLSIGGGAIGVPTHPLQTSLESVSLDNPDFDDDADLPVEEWFENSQTRANLAKSCNDIREQRKMAIPGVDVSFGVASIAVAMRGGKKAKTNVGDVILQKDGVLSIVTGMLPKEPSQPTLTVKGQALTVKWSSNRAADEETAIPTTGFALRYCRVLNPKRDGPFPRAGENELFRDVRCPATDNTIELEDLSDDCDYQVELSVQTCVGSSPWSPTAIERTERRMTEARNMLDFFFNNKAKLTATPTSAGSKPWDFDKNKKILFLGHTEYLKRKTNVKGFQDEVAVRIVDVATEYKPEIQFPALEKTNETIVAVFTGPSGAGKSTQINAFVSYLLGGEVDDPARVLLIDDRKFKQSASVTQLVTCFRIRPFAPVFGNKTLMIVDTPGYGDSRGVERDAFVTAAMSEFFFGTVSHVNSVIFVCKANEVCTTILSPVATYVFSLFAKDVRRCLRTLYTFSDGGKVLAHDTLEGLQWPVENGEVQVNNSAFGLDLQGDEVDRKIRSQWIDSIKGQFRLQEMLVKMTPVPTAGSAEVTKKRMQLGEKCQLAEGKIMKTANDAQLIIAQLKTLALAIGAAPNDPIAHKYTETFNRDIPSGKYTTLCTTCNYTCHEICNYTCHEICNYSNDDDKKYCAAMDNGECTMCPKKCNWTKHHNATFIIVAEEKTKYITPQELIDTWNNTNNTLEGALLKLLNEYLSAQAILRQDILDLANLNDKLKETALMHDPSGLMKYVDLLITSAKASVKEGSANETLITQLTTARKTLQLLNELKMKDKQIGGDLIILVDVLQLVREEMGRRMALKANDRADEEKKPCSLYNDLGLKLPLDLMKKAPLPLRTQSMMSKGALYEENLKAVVILVELVLKDGGVVAALAATPAS</sequence>
<dbReference type="PROSITE" id="PS50853">
    <property type="entry name" value="FN3"/>
    <property type="match status" value="1"/>
</dbReference>
<gene>
    <name evidence="2" type="ORF">QR685DRAFT_588347</name>
</gene>
<proteinExistence type="predicted"/>
<keyword evidence="3" id="KW-1185">Reference proteome</keyword>
<protein>
    <recommendedName>
        <fullName evidence="1">Fibronectin type-III domain-containing protein</fullName>
    </recommendedName>
</protein>
<dbReference type="InterPro" id="IPR027417">
    <property type="entry name" value="P-loop_NTPase"/>
</dbReference>
<dbReference type="PANTHER" id="PTHR31594">
    <property type="entry name" value="AIG1-TYPE G DOMAIN-CONTAINING PROTEIN"/>
    <property type="match status" value="1"/>
</dbReference>
<dbReference type="InterPro" id="IPR013783">
    <property type="entry name" value="Ig-like_fold"/>
</dbReference>
<organism evidence="2 3">
    <name type="scientific">Neurospora intermedia</name>
    <dbReference type="NCBI Taxonomy" id="5142"/>
    <lineage>
        <taxon>Eukaryota</taxon>
        <taxon>Fungi</taxon>
        <taxon>Dikarya</taxon>
        <taxon>Ascomycota</taxon>
        <taxon>Pezizomycotina</taxon>
        <taxon>Sordariomycetes</taxon>
        <taxon>Sordariomycetidae</taxon>
        <taxon>Sordariales</taxon>
        <taxon>Sordariaceae</taxon>
        <taxon>Neurospora</taxon>
    </lineage>
</organism>
<dbReference type="InterPro" id="IPR036116">
    <property type="entry name" value="FN3_sf"/>
</dbReference>
<dbReference type="InterPro" id="IPR052090">
    <property type="entry name" value="Cytolytic_pore-forming_toxin"/>
</dbReference>
<dbReference type="Gene3D" id="2.60.40.10">
    <property type="entry name" value="Immunoglobulins"/>
    <property type="match status" value="1"/>
</dbReference>
<comment type="caution">
    <text evidence="2">The sequence shown here is derived from an EMBL/GenBank/DDBJ whole genome shotgun (WGS) entry which is preliminary data.</text>
</comment>
<dbReference type="SUPFAM" id="SSF52540">
    <property type="entry name" value="P-loop containing nucleoside triphosphate hydrolases"/>
    <property type="match status" value="1"/>
</dbReference>
<reference evidence="2 3" key="1">
    <citation type="submission" date="2023-09" db="EMBL/GenBank/DDBJ databases">
        <title>Multi-omics analysis of a traditional fermented food reveals byproduct-associated fungal strains for waste-to-food upcycling.</title>
        <authorList>
            <consortium name="Lawrence Berkeley National Laboratory"/>
            <person name="Rekdal V.M."/>
            <person name="Villalobos-Escobedo J.M."/>
            <person name="Rodriguez-Valeron N."/>
            <person name="Garcia M.O."/>
            <person name="Vasquez D.P."/>
            <person name="Damayanti I."/>
            <person name="Sorensen P.M."/>
            <person name="Baidoo E.E."/>
            <person name="De Carvalho A.C."/>
            <person name="Riley R."/>
            <person name="Lipzen A."/>
            <person name="He G."/>
            <person name="Yan M."/>
            <person name="Haridas S."/>
            <person name="Daum C."/>
            <person name="Yoshinaga Y."/>
            <person name="Ng V."/>
            <person name="Grigoriev I.V."/>
            <person name="Munk R."/>
            <person name="Nuraida L."/>
            <person name="Wijaya C.H."/>
            <person name="Morales P.-C."/>
            <person name="Keasling J.D."/>
        </authorList>
    </citation>
    <scope>NUCLEOTIDE SEQUENCE [LARGE SCALE GENOMIC DNA]</scope>
    <source>
        <strain evidence="2 3">FGSC 2613</strain>
    </source>
</reference>
<dbReference type="Gene3D" id="3.40.50.300">
    <property type="entry name" value="P-loop containing nucleotide triphosphate hydrolases"/>
    <property type="match status" value="1"/>
</dbReference>
<dbReference type="Proteomes" id="UP001451303">
    <property type="component" value="Unassembled WGS sequence"/>
</dbReference>
<dbReference type="CDD" id="cd00882">
    <property type="entry name" value="Ras_like_GTPase"/>
    <property type="match status" value="1"/>
</dbReference>